<dbReference type="KEGG" id="cate:C2869_01185"/>
<dbReference type="EMBL" id="CP026604">
    <property type="protein sequence ID" value="AWB65987.1"/>
    <property type="molecule type" value="Genomic_DNA"/>
</dbReference>
<keyword evidence="2" id="KW-0808">Transferase</keyword>
<dbReference type="RefSeq" id="WP_108601131.1">
    <property type="nucleotide sequence ID" value="NZ_CP026604.1"/>
</dbReference>
<dbReference type="EMBL" id="CP026604">
    <property type="protein sequence ID" value="AWB68377.1"/>
    <property type="molecule type" value="Genomic_DNA"/>
</dbReference>
<evidence type="ECO:0000313" key="18">
    <source>
        <dbReference type="EMBL" id="AWB67805.1"/>
    </source>
</evidence>
<gene>
    <name evidence="15" type="primary">ltrA</name>
    <name evidence="11" type="ORF">C2869_00725</name>
    <name evidence="12" type="ORF">C2869_01185</name>
    <name evidence="13" type="ORF">C2869_02880</name>
    <name evidence="14" type="ORF">C2869_05830</name>
    <name evidence="15" type="ORF">C2869_07075</name>
    <name evidence="16" type="ORF">C2869_14780</name>
    <name evidence="17" type="ORF">C2869_15435</name>
    <name evidence="18" type="ORF">C2869_15830</name>
    <name evidence="19" type="ORF">C2869_16010</name>
    <name evidence="20" type="ORF">C2869_19075</name>
    <name evidence="21" type="ORF">C2869_22300</name>
</gene>
<dbReference type="EMBL" id="CP026604">
    <property type="protein sequence ID" value="AWB67805.1"/>
    <property type="molecule type" value="Genomic_DNA"/>
</dbReference>
<dbReference type="EMBL" id="CP026605">
    <property type="protein sequence ID" value="AWB69234.1"/>
    <property type="molecule type" value="Genomic_DNA"/>
</dbReference>
<sequence length="411" mass="48529">MNSAKPFSISKWTVYEAWLRVRANGGAAGIDEQSMSDFEQDLKKNLYKIWNRMSSGSYFPPTVKRVEIPKDKGVRVLGIPTVSDRVAQMVVKMELEPELESVFDNDSYGYRPNRSAHDALAITRQRCWRYDWVIDLDIKGFFDNLDWVLLGKALRKHTNNPWVLLYIERWLKAPMETSDGQIIERTKGTPQGGVISPLLANLFLHYAFDKWLRREHPHVQFARYADDAVVHCRSEQEAKALKQAIEQRMLDCCLECHPEKTKLVYCFDEGRQEAHEVISFDFLSYCFRPRLVRNRWGRMFVGFTPAISPKAKQKIREKVKALKLHKQTGLTIQELAYKLNPMISGWINYFSRFWKTALRPLMSWINLKLLKWAKKKYKRLKFSYQRARKWMQRVCNTQPYLFSHWQFGCRP</sequence>
<dbReference type="GO" id="GO:0051607">
    <property type="term" value="P:defense response to virus"/>
    <property type="evidence" value="ECO:0007669"/>
    <property type="project" value="UniProtKB-KW"/>
</dbReference>
<dbReference type="NCBIfam" id="TIGR04416">
    <property type="entry name" value="group_II_RT_mat"/>
    <property type="match status" value="1"/>
</dbReference>
<dbReference type="InterPro" id="IPR000477">
    <property type="entry name" value="RT_dom"/>
</dbReference>
<evidence type="ECO:0000256" key="1">
    <source>
        <dbReference type="ARBA" id="ARBA00012493"/>
    </source>
</evidence>
<dbReference type="CDD" id="cd01651">
    <property type="entry name" value="RT_G2_intron"/>
    <property type="match status" value="1"/>
</dbReference>
<evidence type="ECO:0000256" key="3">
    <source>
        <dbReference type="ARBA" id="ARBA00022695"/>
    </source>
</evidence>
<dbReference type="KEGG" id="cate:C2869_00725"/>
<evidence type="ECO:0000256" key="5">
    <source>
        <dbReference type="ARBA" id="ARBA00022842"/>
    </source>
</evidence>
<dbReference type="KEGG" id="cate:C2869_14780"/>
<dbReference type="KEGG" id="cate:C2869_16010"/>
<dbReference type="GO" id="GO:0003723">
    <property type="term" value="F:RNA binding"/>
    <property type="evidence" value="ECO:0007669"/>
    <property type="project" value="InterPro"/>
</dbReference>
<dbReference type="PANTHER" id="PTHR34047">
    <property type="entry name" value="NUCLEAR INTRON MATURASE 1, MITOCHONDRIAL-RELATED"/>
    <property type="match status" value="1"/>
</dbReference>
<dbReference type="AlphaFoldDB" id="A0A2S0VPR7"/>
<evidence type="ECO:0000313" key="13">
    <source>
        <dbReference type="EMBL" id="AWB65443.1"/>
    </source>
</evidence>
<dbReference type="GO" id="GO:0003964">
    <property type="term" value="F:RNA-directed DNA polymerase activity"/>
    <property type="evidence" value="ECO:0007669"/>
    <property type="project" value="UniProtKB-KW"/>
</dbReference>
<dbReference type="GO" id="GO:0046872">
    <property type="term" value="F:metal ion binding"/>
    <property type="evidence" value="ECO:0007669"/>
    <property type="project" value="UniProtKB-KW"/>
</dbReference>
<dbReference type="KEGG" id="cate:C2869_22300"/>
<geneLocation type="plasmid" evidence="21">
    <name>unnamed1</name>
</geneLocation>
<dbReference type="InterPro" id="IPR030931">
    <property type="entry name" value="Group_II_RT_mat"/>
</dbReference>
<accession>A0A2S0VPR7</accession>
<protein>
    <recommendedName>
        <fullName evidence="1">RNA-directed DNA polymerase</fullName>
        <ecNumber evidence="1">2.7.7.49</ecNumber>
    </recommendedName>
</protein>
<keyword evidence="4" id="KW-0479">Metal-binding</keyword>
<evidence type="ECO:0000313" key="21">
    <source>
        <dbReference type="EMBL" id="AWB69234.1"/>
    </source>
</evidence>
<dbReference type="EC" id="2.7.7.49" evidence="1"/>
<evidence type="ECO:0000256" key="6">
    <source>
        <dbReference type="ARBA" id="ARBA00022918"/>
    </source>
</evidence>
<evidence type="ECO:0000256" key="2">
    <source>
        <dbReference type="ARBA" id="ARBA00022679"/>
    </source>
</evidence>
<dbReference type="Proteomes" id="UP000244441">
    <property type="component" value="Plasmid unnamed1"/>
</dbReference>
<evidence type="ECO:0000256" key="9">
    <source>
        <dbReference type="ARBA" id="ARBA00048173"/>
    </source>
</evidence>
<dbReference type="SUPFAM" id="SSF56672">
    <property type="entry name" value="DNA/RNA polymerases"/>
    <property type="match status" value="1"/>
</dbReference>
<dbReference type="KEGG" id="cate:C2869_05830"/>
<evidence type="ECO:0000313" key="19">
    <source>
        <dbReference type="EMBL" id="AWB67836.1"/>
    </source>
</evidence>
<dbReference type="EMBL" id="CP026604">
    <property type="protein sequence ID" value="AWB65139.1"/>
    <property type="molecule type" value="Genomic_DNA"/>
</dbReference>
<dbReference type="InterPro" id="IPR000123">
    <property type="entry name" value="Reverse_transcriptase_msDNA"/>
</dbReference>
<dbReference type="OrthoDB" id="9793236at2"/>
<dbReference type="KEGG" id="cate:C2869_07075"/>
<dbReference type="PANTHER" id="PTHR34047:SF3">
    <property type="entry name" value="BLR2052 PROTEIN"/>
    <property type="match status" value="1"/>
</dbReference>
<dbReference type="EMBL" id="CP026604">
    <property type="protein sequence ID" value="AWB65443.1"/>
    <property type="molecule type" value="Genomic_DNA"/>
</dbReference>
<proteinExistence type="inferred from homology"/>
<dbReference type="KEGG" id="cate:C2869_15435"/>
<comment type="catalytic activity">
    <reaction evidence="9">
        <text>DNA(n) + a 2'-deoxyribonucleoside 5'-triphosphate = DNA(n+1) + diphosphate</text>
        <dbReference type="Rhea" id="RHEA:22508"/>
        <dbReference type="Rhea" id="RHEA-COMP:17339"/>
        <dbReference type="Rhea" id="RHEA-COMP:17340"/>
        <dbReference type="ChEBI" id="CHEBI:33019"/>
        <dbReference type="ChEBI" id="CHEBI:61560"/>
        <dbReference type="ChEBI" id="CHEBI:173112"/>
        <dbReference type="EC" id="2.7.7.49"/>
    </reaction>
</comment>
<dbReference type="EMBL" id="CP026604">
    <property type="protein sequence ID" value="AWB67836.1"/>
    <property type="molecule type" value="Genomic_DNA"/>
</dbReference>
<comment type="similarity">
    <text evidence="8">Belongs to the bacterial reverse transcriptase family.</text>
</comment>
<keyword evidence="21" id="KW-0614">Plasmid</keyword>
<keyword evidence="6 15" id="KW-0695">RNA-directed DNA polymerase</keyword>
<keyword evidence="7" id="KW-0051">Antiviral defense</keyword>
<name>A0A2S0VPR7_9ALTE</name>
<dbReference type="InterPro" id="IPR043502">
    <property type="entry name" value="DNA/RNA_pol_sf"/>
</dbReference>
<dbReference type="Pfam" id="PF08388">
    <property type="entry name" value="GIIM"/>
    <property type="match status" value="1"/>
</dbReference>
<dbReference type="KEGG" id="cate:C2869_15830"/>
<feature type="domain" description="Reverse transcriptase" evidence="10">
    <location>
        <begin position="49"/>
        <end position="287"/>
    </location>
</feature>
<dbReference type="EMBL" id="CP026604">
    <property type="protein sequence ID" value="AWB66211.1"/>
    <property type="molecule type" value="Genomic_DNA"/>
</dbReference>
<evidence type="ECO:0000313" key="20">
    <source>
        <dbReference type="EMBL" id="AWB68377.1"/>
    </source>
</evidence>
<dbReference type="KEGG" id="cate:C2869_02880"/>
<evidence type="ECO:0000256" key="8">
    <source>
        <dbReference type="ARBA" id="ARBA00034120"/>
    </source>
</evidence>
<evidence type="ECO:0000313" key="12">
    <source>
        <dbReference type="EMBL" id="AWB65139.1"/>
    </source>
</evidence>
<organism evidence="15 22">
    <name type="scientific">Saccharobesus litoralis</name>
    <dbReference type="NCBI Taxonomy" id="2172099"/>
    <lineage>
        <taxon>Bacteria</taxon>
        <taxon>Pseudomonadati</taxon>
        <taxon>Pseudomonadota</taxon>
        <taxon>Gammaproteobacteria</taxon>
        <taxon>Alteromonadales</taxon>
        <taxon>Alteromonadaceae</taxon>
        <taxon>Saccharobesus</taxon>
    </lineage>
</organism>
<evidence type="ECO:0000313" key="16">
    <source>
        <dbReference type="EMBL" id="AWB67624.1"/>
    </source>
</evidence>
<dbReference type="EMBL" id="CP026604">
    <property type="protein sequence ID" value="AWB65052.1"/>
    <property type="molecule type" value="Genomic_DNA"/>
</dbReference>
<evidence type="ECO:0000313" key="17">
    <source>
        <dbReference type="EMBL" id="AWB67746.1"/>
    </source>
</evidence>
<evidence type="ECO:0000259" key="10">
    <source>
        <dbReference type="PROSITE" id="PS50878"/>
    </source>
</evidence>
<keyword evidence="5" id="KW-0460">Magnesium</keyword>
<evidence type="ECO:0000256" key="4">
    <source>
        <dbReference type="ARBA" id="ARBA00022723"/>
    </source>
</evidence>
<dbReference type="PROSITE" id="PS50878">
    <property type="entry name" value="RT_POL"/>
    <property type="match status" value="1"/>
</dbReference>
<dbReference type="Pfam" id="PF00078">
    <property type="entry name" value="RVT_1"/>
    <property type="match status" value="1"/>
</dbReference>
<dbReference type="PRINTS" id="PR00866">
    <property type="entry name" value="RNADNAPOLMS"/>
</dbReference>
<evidence type="ECO:0000313" key="22">
    <source>
        <dbReference type="Proteomes" id="UP000244441"/>
    </source>
</evidence>
<dbReference type="KEGG" id="cate:C2869_19075"/>
<evidence type="ECO:0000313" key="15">
    <source>
        <dbReference type="EMBL" id="AWB66211.1"/>
    </source>
</evidence>
<dbReference type="Proteomes" id="UP000244441">
    <property type="component" value="Chromosome"/>
</dbReference>
<evidence type="ECO:0000256" key="7">
    <source>
        <dbReference type="ARBA" id="ARBA00023118"/>
    </source>
</evidence>
<keyword evidence="22" id="KW-1185">Reference proteome</keyword>
<reference evidence="15 22" key="1">
    <citation type="submission" date="2018-01" db="EMBL/GenBank/DDBJ databases">
        <title>Genome sequence of a Cantenovulum-like bacteria.</title>
        <authorList>
            <person name="Tan W.R."/>
            <person name="Lau N.-S."/>
            <person name="Go F."/>
            <person name="Amirul A.-A.A."/>
        </authorList>
    </citation>
    <scope>NUCLEOTIDE SEQUENCE [LARGE SCALE GENOMIC DNA]</scope>
    <source>
        <strain evidence="15 22">CCB-QB4</strain>
        <plasmid evidence="22">Plasmid unnamed1</plasmid>
        <plasmid evidence="21">unnamed1</plasmid>
    </source>
</reference>
<dbReference type="InterPro" id="IPR051083">
    <property type="entry name" value="GrpII_Intron_Splice-Mob/Def"/>
</dbReference>
<keyword evidence="3" id="KW-0548">Nucleotidyltransferase</keyword>
<evidence type="ECO:0000313" key="11">
    <source>
        <dbReference type="EMBL" id="AWB65052.1"/>
    </source>
</evidence>
<dbReference type="EMBL" id="CP026604">
    <property type="protein sequence ID" value="AWB67746.1"/>
    <property type="molecule type" value="Genomic_DNA"/>
</dbReference>
<dbReference type="EMBL" id="CP026604">
    <property type="protein sequence ID" value="AWB67624.1"/>
    <property type="molecule type" value="Genomic_DNA"/>
</dbReference>
<dbReference type="InterPro" id="IPR013597">
    <property type="entry name" value="Mat_intron_G2"/>
</dbReference>
<evidence type="ECO:0000313" key="14">
    <source>
        <dbReference type="EMBL" id="AWB65987.1"/>
    </source>
</evidence>